<keyword evidence="2" id="KW-1185">Reference proteome</keyword>
<dbReference type="SUPFAM" id="SSF55961">
    <property type="entry name" value="Bet v1-like"/>
    <property type="match status" value="1"/>
</dbReference>
<evidence type="ECO:0000313" key="2">
    <source>
        <dbReference type="Proteomes" id="UP001061298"/>
    </source>
</evidence>
<protein>
    <submittedName>
        <fullName evidence="1">SRPBCC family protein</fullName>
    </submittedName>
</protein>
<evidence type="ECO:0000313" key="1">
    <source>
        <dbReference type="EMBL" id="UXY23508.1"/>
    </source>
</evidence>
<name>A0ABY6EAS7_9ACTN</name>
<accession>A0ABY6EAS7</accession>
<dbReference type="InterPro" id="IPR023393">
    <property type="entry name" value="START-like_dom_sf"/>
</dbReference>
<dbReference type="Proteomes" id="UP001061298">
    <property type="component" value="Chromosome"/>
</dbReference>
<dbReference type="EMBL" id="CP106793">
    <property type="protein sequence ID" value="UXY23508.1"/>
    <property type="molecule type" value="Genomic_DNA"/>
</dbReference>
<dbReference type="Pfam" id="PF10604">
    <property type="entry name" value="Polyketide_cyc2"/>
    <property type="match status" value="1"/>
</dbReference>
<reference evidence="1" key="1">
    <citation type="submission" date="2022-10" db="EMBL/GenBank/DDBJ databases">
        <authorList>
            <person name="Mo P."/>
        </authorList>
    </citation>
    <scope>NUCLEOTIDE SEQUENCE</scope>
    <source>
        <strain evidence="1">HUAS 13-4</strain>
    </source>
</reference>
<proteinExistence type="predicted"/>
<sequence length="169" mass="18484">MAHRLRPVGLAFTRTAPVRLVFAGEMAAAPEAVFRALADDVPGWSDWFPAVRSIGLIDEGAGRKVRLAGGTRFRETIVAAEPDELYAYRVDEATVPGVRALLEEWRLTPVGTGTRVQWTWAADGNALFRLLVRLSRGALARVFRGAVTALDRRLADQSSGQDGRRARDA</sequence>
<organism evidence="1 2">
    <name type="scientific">Streptomyces cynarae</name>
    <dbReference type="NCBI Taxonomy" id="2981134"/>
    <lineage>
        <taxon>Bacteria</taxon>
        <taxon>Bacillati</taxon>
        <taxon>Actinomycetota</taxon>
        <taxon>Actinomycetes</taxon>
        <taxon>Kitasatosporales</taxon>
        <taxon>Streptomycetaceae</taxon>
        <taxon>Streptomyces</taxon>
    </lineage>
</organism>
<dbReference type="InterPro" id="IPR019587">
    <property type="entry name" value="Polyketide_cyclase/dehydratase"/>
</dbReference>
<gene>
    <name evidence="1" type="ORF">N8I84_36080</name>
</gene>
<dbReference type="RefSeq" id="WP_263233654.1">
    <property type="nucleotide sequence ID" value="NZ_CP106793.1"/>
</dbReference>
<dbReference type="Gene3D" id="3.30.530.20">
    <property type="match status" value="1"/>
</dbReference>
<dbReference type="CDD" id="cd07821">
    <property type="entry name" value="PYR_PYL_RCAR_like"/>
    <property type="match status" value="1"/>
</dbReference>